<dbReference type="InterPro" id="IPR011990">
    <property type="entry name" value="TPR-like_helical_dom_sf"/>
</dbReference>
<feature type="chain" id="PRO_5021050743" description="Cell division coordinator CpoB" evidence="1">
    <location>
        <begin position="24"/>
        <end position="260"/>
    </location>
</feature>
<organism evidence="5 6">
    <name type="scientific">Providencia alcalifaciens</name>
    <dbReference type="NCBI Taxonomy" id="126385"/>
    <lineage>
        <taxon>Bacteria</taxon>
        <taxon>Pseudomonadati</taxon>
        <taxon>Pseudomonadota</taxon>
        <taxon>Gammaproteobacteria</taxon>
        <taxon>Enterobacterales</taxon>
        <taxon>Morganellaceae</taxon>
        <taxon>Providencia</taxon>
    </lineage>
</organism>
<dbReference type="SUPFAM" id="SSF48452">
    <property type="entry name" value="TPR-like"/>
    <property type="match status" value="1"/>
</dbReference>
<evidence type="ECO:0000256" key="3">
    <source>
        <dbReference type="SAM" id="MobiDB-lite"/>
    </source>
</evidence>
<dbReference type="AlphaFoldDB" id="A0A4R3NPI8"/>
<dbReference type="Pfam" id="PF16331">
    <property type="entry name" value="TolA_bind_tri"/>
    <property type="match status" value="1"/>
</dbReference>
<dbReference type="PROSITE" id="PS50005">
    <property type="entry name" value="TPR"/>
    <property type="match status" value="1"/>
</dbReference>
<proteinExistence type="inferred from homology"/>
<dbReference type="GO" id="GO:0030288">
    <property type="term" value="C:outer membrane-bounded periplasmic space"/>
    <property type="evidence" value="ECO:0007669"/>
    <property type="project" value="UniProtKB-UniRule"/>
</dbReference>
<dbReference type="InterPro" id="IPR032519">
    <property type="entry name" value="YbgF_tri"/>
</dbReference>
<evidence type="ECO:0000256" key="2">
    <source>
        <dbReference type="PROSITE-ProRule" id="PRU00339"/>
    </source>
</evidence>
<gene>
    <name evidence="1" type="primary">cpoB</name>
    <name evidence="5" type="ORF">EC835_10197</name>
</gene>
<feature type="signal peptide" evidence="1">
    <location>
        <begin position="1"/>
        <end position="23"/>
    </location>
</feature>
<keyword evidence="2" id="KW-0802">TPR repeat</keyword>
<dbReference type="InterPro" id="IPR019734">
    <property type="entry name" value="TPR_rpt"/>
</dbReference>
<comment type="similarity">
    <text evidence="1">Belongs to the CpoB family.</text>
</comment>
<name>A0A4R3NPI8_9GAMM</name>
<keyword evidence="1" id="KW-0131">Cell cycle</keyword>
<dbReference type="Gene3D" id="1.25.40.10">
    <property type="entry name" value="Tetratricopeptide repeat domain"/>
    <property type="match status" value="1"/>
</dbReference>
<comment type="function">
    <text evidence="1">Mediates coordination of peptidoglycan synthesis and outer membrane constriction during cell division.</text>
</comment>
<dbReference type="Pfam" id="PF13174">
    <property type="entry name" value="TPR_6"/>
    <property type="match status" value="3"/>
</dbReference>
<dbReference type="HAMAP" id="MF_02066">
    <property type="entry name" value="CpoB"/>
    <property type="match status" value="1"/>
</dbReference>
<keyword evidence="1" id="KW-0132">Cell division</keyword>
<feature type="region of interest" description="Disordered" evidence="3">
    <location>
        <begin position="99"/>
        <end position="137"/>
    </location>
</feature>
<keyword evidence="1" id="KW-0574">Periplasm</keyword>
<dbReference type="GO" id="GO:0070206">
    <property type="term" value="P:protein trimerization"/>
    <property type="evidence" value="ECO:0007669"/>
    <property type="project" value="InterPro"/>
</dbReference>
<dbReference type="GO" id="GO:0043093">
    <property type="term" value="P:FtsZ-dependent cytokinesis"/>
    <property type="evidence" value="ECO:0007669"/>
    <property type="project" value="UniProtKB-UniRule"/>
</dbReference>
<evidence type="ECO:0000259" key="4">
    <source>
        <dbReference type="Pfam" id="PF16331"/>
    </source>
</evidence>
<dbReference type="NCBIfam" id="TIGR02795">
    <property type="entry name" value="tol_pal_ybgF"/>
    <property type="match status" value="1"/>
</dbReference>
<feature type="repeat" description="TPR" evidence="2">
    <location>
        <begin position="214"/>
        <end position="247"/>
    </location>
</feature>
<dbReference type="Proteomes" id="UP000295055">
    <property type="component" value="Unassembled WGS sequence"/>
</dbReference>
<protein>
    <recommendedName>
        <fullName evidence="1">Cell division coordinator CpoB</fullName>
    </recommendedName>
</protein>
<comment type="caution">
    <text evidence="5">The sequence shown here is derived from an EMBL/GenBank/DDBJ whole genome shotgun (WGS) entry which is preliminary data.</text>
</comment>
<dbReference type="OrthoDB" id="9768142at2"/>
<dbReference type="Gene3D" id="1.20.5.110">
    <property type="match status" value="1"/>
</dbReference>
<feature type="compositionally biased region" description="Low complexity" evidence="3">
    <location>
        <begin position="101"/>
        <end position="132"/>
    </location>
</feature>
<evidence type="ECO:0000256" key="1">
    <source>
        <dbReference type="HAMAP-Rule" id="MF_02066"/>
    </source>
</evidence>
<reference evidence="5 6" key="1">
    <citation type="submission" date="2019-03" db="EMBL/GenBank/DDBJ databases">
        <title>Genomic analyses of the natural microbiome of Caenorhabditis elegans.</title>
        <authorList>
            <person name="Samuel B."/>
        </authorList>
    </citation>
    <scope>NUCLEOTIDE SEQUENCE [LARGE SCALE GENOMIC DNA]</scope>
    <source>
        <strain evidence="5 6">JUb102</strain>
    </source>
</reference>
<keyword evidence="1" id="KW-0732">Signal</keyword>
<dbReference type="RefSeq" id="WP_036947759.1">
    <property type="nucleotide sequence ID" value="NZ_CABKTH010000014.1"/>
</dbReference>
<dbReference type="EMBL" id="SMAS01000001">
    <property type="protein sequence ID" value="TCT38107.1"/>
    <property type="molecule type" value="Genomic_DNA"/>
</dbReference>
<comment type="subcellular location">
    <subcellularLocation>
        <location evidence="1">Periplasm</location>
    </subcellularLocation>
</comment>
<evidence type="ECO:0000313" key="5">
    <source>
        <dbReference type="EMBL" id="TCT38107.1"/>
    </source>
</evidence>
<sequence precursor="true">MNSNFRQLLVGLSLLVGVAAPWAAIAQAPINNVGSGSSADRLTQLETAVSSQGQMIYQIQQQLADNQRDIDMLRGQIQESEYKLNQVVERQKDLYMQLDKASGGDSSSSSDATDTSASNAQSSSSDTPAASSGGNEKDDYNAAVKLAMESKSKAQIDEAIGALQGFIKTYPKSGYQSNANYWLGQLNYNKGSKDDAAFYFATVVKQYPKSQKSSEALFKVGLIMQDKGQKDKAKAVYQQVLQQYPNSSGAKLAEKKLSTL</sequence>
<evidence type="ECO:0000313" key="6">
    <source>
        <dbReference type="Proteomes" id="UP000295055"/>
    </source>
</evidence>
<dbReference type="InterPro" id="IPR014162">
    <property type="entry name" value="CpoB_C"/>
</dbReference>
<accession>A0A4R3NPI8</accession>
<feature type="domain" description="YbgF trimerisation" evidence="4">
    <location>
        <begin position="38"/>
        <end position="108"/>
    </location>
</feature>
<dbReference type="NCBIfam" id="NF008068">
    <property type="entry name" value="PRK10803.1"/>
    <property type="match status" value="1"/>
</dbReference>
<dbReference type="InterPro" id="IPR034706">
    <property type="entry name" value="CpoB"/>
</dbReference>